<dbReference type="InterPro" id="IPR039425">
    <property type="entry name" value="RNA_pol_sigma-70-like"/>
</dbReference>
<dbReference type="InterPro" id="IPR013249">
    <property type="entry name" value="RNA_pol_sigma70_r4_t2"/>
</dbReference>
<proteinExistence type="inferred from homology"/>
<dbReference type="SUPFAM" id="SSF88659">
    <property type="entry name" value="Sigma3 and sigma4 domains of RNA polymerase sigma factors"/>
    <property type="match status" value="1"/>
</dbReference>
<evidence type="ECO:0000259" key="6">
    <source>
        <dbReference type="Pfam" id="PF08281"/>
    </source>
</evidence>
<dbReference type="NCBIfam" id="TIGR02937">
    <property type="entry name" value="sigma70-ECF"/>
    <property type="match status" value="1"/>
</dbReference>
<evidence type="ECO:0000313" key="7">
    <source>
        <dbReference type="EMBL" id="WED44400.1"/>
    </source>
</evidence>
<dbReference type="InterPro" id="IPR007627">
    <property type="entry name" value="RNA_pol_sigma70_r2"/>
</dbReference>
<dbReference type="Pfam" id="PF08281">
    <property type="entry name" value="Sigma70_r4_2"/>
    <property type="match status" value="1"/>
</dbReference>
<gene>
    <name evidence="7" type="ORF">PXX05_06340</name>
</gene>
<keyword evidence="2" id="KW-0805">Transcription regulation</keyword>
<accession>A0ABY8AUM5</accession>
<evidence type="ECO:0000256" key="4">
    <source>
        <dbReference type="ARBA" id="ARBA00023163"/>
    </source>
</evidence>
<evidence type="ECO:0000259" key="5">
    <source>
        <dbReference type="Pfam" id="PF04542"/>
    </source>
</evidence>
<evidence type="ECO:0000313" key="8">
    <source>
        <dbReference type="Proteomes" id="UP001222087"/>
    </source>
</evidence>
<dbReference type="EMBL" id="CP119078">
    <property type="protein sequence ID" value="WED44400.1"/>
    <property type="molecule type" value="Genomic_DNA"/>
</dbReference>
<evidence type="ECO:0000256" key="1">
    <source>
        <dbReference type="ARBA" id="ARBA00010641"/>
    </source>
</evidence>
<dbReference type="CDD" id="cd06171">
    <property type="entry name" value="Sigma70_r4"/>
    <property type="match status" value="1"/>
</dbReference>
<dbReference type="RefSeq" id="WP_275090218.1">
    <property type="nucleotide sequence ID" value="NZ_CP119078.1"/>
</dbReference>
<sequence>MDCRKLTDCHLIDLALAGDSLAVNHLILRHRTKIFLQIHSQIDDFSLVNDLAQEVCLKVFRYLPSFKQQSSFTTWLYRITQNTVLNHFRALKAQMSEDIYLARIENTNHSPESYAVGMQLREKINQVLLSMPKELKHCFHLHVIKGLSYKAIAKRLHVPIGTVRSRIHRARCLLREQIDFI</sequence>
<dbReference type="Pfam" id="PF04542">
    <property type="entry name" value="Sigma70_r2"/>
    <property type="match status" value="1"/>
</dbReference>
<dbReference type="InterPro" id="IPR013324">
    <property type="entry name" value="RNA_pol_sigma_r3/r4-like"/>
</dbReference>
<dbReference type="InterPro" id="IPR013325">
    <property type="entry name" value="RNA_pol_sigma_r2"/>
</dbReference>
<dbReference type="InterPro" id="IPR014284">
    <property type="entry name" value="RNA_pol_sigma-70_dom"/>
</dbReference>
<dbReference type="Proteomes" id="UP001222087">
    <property type="component" value="Chromosome"/>
</dbReference>
<organism evidence="7 8">
    <name type="scientific">Legionella cardiaca</name>
    <dbReference type="NCBI Taxonomy" id="1071983"/>
    <lineage>
        <taxon>Bacteria</taxon>
        <taxon>Pseudomonadati</taxon>
        <taxon>Pseudomonadota</taxon>
        <taxon>Gammaproteobacteria</taxon>
        <taxon>Legionellales</taxon>
        <taxon>Legionellaceae</taxon>
        <taxon>Legionella</taxon>
    </lineage>
</organism>
<reference evidence="7 8" key="1">
    <citation type="submission" date="2023-02" db="EMBL/GenBank/DDBJ databases">
        <title>Genome Sequence of L. cardiaca H63T.</title>
        <authorList>
            <person name="Lopez A.E."/>
            <person name="Cianciotto N.P."/>
        </authorList>
    </citation>
    <scope>NUCLEOTIDE SEQUENCE [LARGE SCALE GENOMIC DNA]</scope>
    <source>
        <strain evidence="7 8">H63</strain>
    </source>
</reference>
<name>A0ABY8AUM5_9GAMM</name>
<evidence type="ECO:0000256" key="2">
    <source>
        <dbReference type="ARBA" id="ARBA00023015"/>
    </source>
</evidence>
<feature type="domain" description="RNA polymerase sigma-70 region 2" evidence="5">
    <location>
        <begin position="44"/>
        <end position="92"/>
    </location>
</feature>
<evidence type="ECO:0000256" key="3">
    <source>
        <dbReference type="ARBA" id="ARBA00023082"/>
    </source>
</evidence>
<dbReference type="PANTHER" id="PTHR43133:SF51">
    <property type="entry name" value="RNA POLYMERASE SIGMA FACTOR"/>
    <property type="match status" value="1"/>
</dbReference>
<keyword evidence="3" id="KW-0731">Sigma factor</keyword>
<keyword evidence="4" id="KW-0804">Transcription</keyword>
<keyword evidence="8" id="KW-1185">Reference proteome</keyword>
<feature type="domain" description="RNA polymerase sigma factor 70 region 4 type 2" evidence="6">
    <location>
        <begin position="122"/>
        <end position="171"/>
    </location>
</feature>
<comment type="similarity">
    <text evidence="1">Belongs to the sigma-70 factor family. ECF subfamily.</text>
</comment>
<dbReference type="SUPFAM" id="SSF88946">
    <property type="entry name" value="Sigma2 domain of RNA polymerase sigma factors"/>
    <property type="match status" value="1"/>
</dbReference>
<dbReference type="Gene3D" id="1.10.1740.10">
    <property type="match status" value="1"/>
</dbReference>
<protein>
    <submittedName>
        <fullName evidence="7">Sigma-70 family RNA polymerase sigma factor</fullName>
    </submittedName>
</protein>
<dbReference type="PANTHER" id="PTHR43133">
    <property type="entry name" value="RNA POLYMERASE ECF-TYPE SIGMA FACTO"/>
    <property type="match status" value="1"/>
</dbReference>
<dbReference type="InterPro" id="IPR036388">
    <property type="entry name" value="WH-like_DNA-bd_sf"/>
</dbReference>
<dbReference type="Gene3D" id="1.10.10.10">
    <property type="entry name" value="Winged helix-like DNA-binding domain superfamily/Winged helix DNA-binding domain"/>
    <property type="match status" value="1"/>
</dbReference>